<sequence length="63" mass="6996">RTGLLACGVPSLAFPFCDISFFNSKRNTIKQTRYMLLGCHIEGLKTSVCQKYGLRLVKGQKAS</sequence>
<keyword evidence="2" id="KW-1185">Reference proteome</keyword>
<proteinExistence type="predicted"/>
<protein>
    <submittedName>
        <fullName evidence="1">4000_t:CDS:1</fullName>
    </submittedName>
</protein>
<evidence type="ECO:0000313" key="1">
    <source>
        <dbReference type="EMBL" id="CAG8736038.1"/>
    </source>
</evidence>
<dbReference type="Proteomes" id="UP000789525">
    <property type="component" value="Unassembled WGS sequence"/>
</dbReference>
<comment type="caution">
    <text evidence="1">The sequence shown here is derived from an EMBL/GenBank/DDBJ whole genome shotgun (WGS) entry which is preliminary data.</text>
</comment>
<dbReference type="EMBL" id="CAJVPT010045315">
    <property type="protein sequence ID" value="CAG8736038.1"/>
    <property type="molecule type" value="Genomic_DNA"/>
</dbReference>
<gene>
    <name evidence="1" type="ORF">ACOLOM_LOCUS11916</name>
</gene>
<reference evidence="1" key="1">
    <citation type="submission" date="2021-06" db="EMBL/GenBank/DDBJ databases">
        <authorList>
            <person name="Kallberg Y."/>
            <person name="Tangrot J."/>
            <person name="Rosling A."/>
        </authorList>
    </citation>
    <scope>NUCLEOTIDE SEQUENCE</scope>
    <source>
        <strain evidence="1">CL356</strain>
    </source>
</reference>
<name>A0ACA9Q4Y3_9GLOM</name>
<evidence type="ECO:0000313" key="2">
    <source>
        <dbReference type="Proteomes" id="UP000789525"/>
    </source>
</evidence>
<organism evidence="1 2">
    <name type="scientific">Acaulospora colombiana</name>
    <dbReference type="NCBI Taxonomy" id="27376"/>
    <lineage>
        <taxon>Eukaryota</taxon>
        <taxon>Fungi</taxon>
        <taxon>Fungi incertae sedis</taxon>
        <taxon>Mucoromycota</taxon>
        <taxon>Glomeromycotina</taxon>
        <taxon>Glomeromycetes</taxon>
        <taxon>Diversisporales</taxon>
        <taxon>Acaulosporaceae</taxon>
        <taxon>Acaulospora</taxon>
    </lineage>
</organism>
<accession>A0ACA9Q4Y3</accession>
<feature type="non-terminal residue" evidence="1">
    <location>
        <position position="1"/>
    </location>
</feature>